<dbReference type="InterPro" id="IPR036427">
    <property type="entry name" value="Bromodomain-like_sf"/>
</dbReference>
<protein>
    <recommendedName>
        <fullName evidence="2">PWWP domain-containing protein</fullName>
    </recommendedName>
</protein>
<keyword evidence="4" id="KW-1185">Reference proteome</keyword>
<organism evidence="3 4">
    <name type="scientific">Clavelina lepadiformis</name>
    <name type="common">Light-bulb sea squirt</name>
    <name type="synonym">Ascidia lepadiformis</name>
    <dbReference type="NCBI Taxonomy" id="159417"/>
    <lineage>
        <taxon>Eukaryota</taxon>
        <taxon>Metazoa</taxon>
        <taxon>Chordata</taxon>
        <taxon>Tunicata</taxon>
        <taxon>Ascidiacea</taxon>
        <taxon>Aplousobranchia</taxon>
        <taxon>Clavelinidae</taxon>
        <taxon>Clavelina</taxon>
    </lineage>
</organism>
<feature type="domain" description="PWWP" evidence="2">
    <location>
        <begin position="185"/>
        <end position="221"/>
    </location>
</feature>
<comment type="caution">
    <text evidence="3">The sequence shown here is derived from an EMBL/GenBank/DDBJ whole genome shotgun (WGS) entry which is preliminary data.</text>
</comment>
<evidence type="ECO:0000259" key="2">
    <source>
        <dbReference type="PROSITE" id="PS50812"/>
    </source>
</evidence>
<evidence type="ECO:0000256" key="1">
    <source>
        <dbReference type="ARBA" id="ARBA00023117"/>
    </source>
</evidence>
<dbReference type="PROSITE" id="PS50812">
    <property type="entry name" value="PWWP"/>
    <property type="match status" value="1"/>
</dbReference>
<dbReference type="SUPFAM" id="SSF63748">
    <property type="entry name" value="Tudor/PWWP/MBT"/>
    <property type="match status" value="1"/>
</dbReference>
<dbReference type="InterPro" id="IPR000313">
    <property type="entry name" value="PWWP_dom"/>
</dbReference>
<dbReference type="SUPFAM" id="SSF47370">
    <property type="entry name" value="Bromodomain"/>
    <property type="match status" value="1"/>
</dbReference>
<accession>A0ABP0GB38</accession>
<proteinExistence type="predicted"/>
<keyword evidence="1" id="KW-0103">Bromodomain</keyword>
<evidence type="ECO:0000313" key="4">
    <source>
        <dbReference type="Proteomes" id="UP001642483"/>
    </source>
</evidence>
<feature type="non-terminal residue" evidence="3">
    <location>
        <position position="221"/>
    </location>
</feature>
<dbReference type="Proteomes" id="UP001642483">
    <property type="component" value="Unassembled WGS sequence"/>
</dbReference>
<dbReference type="Gene3D" id="1.20.920.10">
    <property type="entry name" value="Bromodomain-like"/>
    <property type="match status" value="1"/>
</dbReference>
<evidence type="ECO:0000313" key="3">
    <source>
        <dbReference type="EMBL" id="CAK8688039.1"/>
    </source>
</evidence>
<dbReference type="Gene3D" id="2.30.30.140">
    <property type="match status" value="1"/>
</dbReference>
<dbReference type="PANTHER" id="PTHR46379">
    <property type="entry name" value="ZINC FINGER MYND DOMAIN-CONTAINING"/>
    <property type="match status" value="1"/>
</dbReference>
<reference evidence="3 4" key="1">
    <citation type="submission" date="2024-02" db="EMBL/GenBank/DDBJ databases">
        <authorList>
            <person name="Daric V."/>
            <person name="Darras S."/>
        </authorList>
    </citation>
    <scope>NUCLEOTIDE SEQUENCE [LARGE SCALE GENOMIC DNA]</scope>
</reference>
<dbReference type="InterPro" id="IPR047269">
    <property type="entry name" value="ZMY11"/>
</dbReference>
<dbReference type="PANTHER" id="PTHR46379:SF1">
    <property type="entry name" value="ZINC FINGER MYND DOMAIN-CONTAINING PROTEIN 11"/>
    <property type="match status" value="1"/>
</dbReference>
<gene>
    <name evidence="3" type="ORF">CVLEPA_LOCUS20079</name>
</gene>
<sequence>MGNGGSKGRRITRLVLFHLPQSWRSCHLSCLSKSQREVKDGVDWTCPHCPKVEENLKEQHELGKCLSFIISQEKNHLSELKKKPSQEISRYYDFFVFRHYDLKMLVKDCEDFAFSSVQEFEGKLKLMIHNYAIVFGRKHRLTKLAQQLYDECGHELEELHLCQNCFFLSNEKPVDDWFCRPCEPPHQVVWAKQKGFEYWPAKVIRVKDNRIDVRFFGKHHP</sequence>
<dbReference type="EMBL" id="CAWYQH010000108">
    <property type="protein sequence ID" value="CAK8688039.1"/>
    <property type="molecule type" value="Genomic_DNA"/>
</dbReference>
<name>A0ABP0GB38_CLALP</name>